<dbReference type="InterPro" id="IPR050300">
    <property type="entry name" value="GDXG_lipolytic_enzyme"/>
</dbReference>
<evidence type="ECO:0000313" key="6">
    <source>
        <dbReference type="EMBL" id="PXX13019.1"/>
    </source>
</evidence>
<dbReference type="InterPro" id="IPR049492">
    <property type="entry name" value="BD-FAE-like_dom"/>
</dbReference>
<keyword evidence="4" id="KW-0472">Membrane</keyword>
<dbReference type="EMBL" id="QJJU01000001">
    <property type="protein sequence ID" value="PXX13019.1"/>
    <property type="molecule type" value="Genomic_DNA"/>
</dbReference>
<reference evidence="6 7" key="2">
    <citation type="submission" date="2018-06" db="EMBL/GenBank/DDBJ databases">
        <title>Sequencing of bacterial isolates from soil warming experiment in Harvard Forest, Massachusetts, USA.</title>
        <authorList>
            <person name="Deangelis K.PhD."/>
        </authorList>
    </citation>
    <scope>NUCLEOTIDE SEQUENCE [LARGE SCALE GENOMIC DNA]</scope>
    <source>
        <strain evidence="6 7">GAS496</strain>
    </source>
</reference>
<comment type="similarity">
    <text evidence="1">Belongs to the 'GDXG' lipolytic enzyme family.</text>
</comment>
<dbReference type="InterPro" id="IPR033140">
    <property type="entry name" value="Lipase_GDXG_put_SER_AS"/>
</dbReference>
<feature type="transmembrane region" description="Helical" evidence="4">
    <location>
        <begin position="77"/>
        <end position="95"/>
    </location>
</feature>
<keyword evidence="7" id="KW-1185">Reference proteome</keyword>
<feature type="active site" evidence="3">
    <location>
        <position position="236"/>
    </location>
</feature>
<evidence type="ECO:0000259" key="5">
    <source>
        <dbReference type="Pfam" id="PF20434"/>
    </source>
</evidence>
<dbReference type="Gene3D" id="3.40.50.1820">
    <property type="entry name" value="alpha/beta hydrolase"/>
    <property type="match status" value="1"/>
</dbReference>
<dbReference type="PROSITE" id="PS01174">
    <property type="entry name" value="LIPASE_GDXG_SER"/>
    <property type="match status" value="1"/>
</dbReference>
<reference evidence="7" key="1">
    <citation type="submission" date="2018-05" db="EMBL/GenBank/DDBJ databases">
        <authorList>
            <person name="Deangelis K."/>
            <person name="Huntemann M."/>
            <person name="Clum A."/>
            <person name="Pillay M."/>
            <person name="Palaniappan K."/>
            <person name="Varghese N."/>
            <person name="Mikhailova N."/>
            <person name="Stamatis D."/>
            <person name="Reddy T."/>
            <person name="Daum C."/>
            <person name="Shapiro N."/>
            <person name="Ivanova N."/>
            <person name="Kyrpides N."/>
            <person name="Woyke T."/>
        </authorList>
    </citation>
    <scope>NUCLEOTIDE SEQUENCE [LARGE SCALE GENOMIC DNA]</scope>
    <source>
        <strain evidence="7">GAS496</strain>
    </source>
</reference>
<gene>
    <name evidence="6" type="ORF">C8E89_101167</name>
</gene>
<keyword evidence="2" id="KW-0378">Hydrolase</keyword>
<keyword evidence="4" id="KW-1133">Transmembrane helix</keyword>
<feature type="transmembrane region" description="Helical" evidence="4">
    <location>
        <begin position="12"/>
        <end position="36"/>
    </location>
</feature>
<dbReference type="Pfam" id="PF20434">
    <property type="entry name" value="BD-FAE"/>
    <property type="match status" value="1"/>
</dbReference>
<dbReference type="AlphaFoldDB" id="A0A318HMP1"/>
<proteinExistence type="inferred from homology"/>
<protein>
    <submittedName>
        <fullName evidence="6">Acetyl esterase/lipase</fullName>
    </submittedName>
</protein>
<accession>A0A318HMP1</accession>
<feature type="transmembrane region" description="Helical" evidence="4">
    <location>
        <begin position="48"/>
        <end position="70"/>
    </location>
</feature>
<evidence type="ECO:0000313" key="7">
    <source>
        <dbReference type="Proteomes" id="UP000247781"/>
    </source>
</evidence>
<sequence>MFARHLRKDEAVRVVVLVAALLIVPPALGVLGTFLADVPYVGLAAAYITWYLPWLSVASVAGGVLALVHWRMRRSRIAAVLAVVAALTVAGASVITARMTAAVEHAGADISLIDTFGIGMPRQASPDDEATYTTFEGQPVRLSIYRPGGSGSHAPVLVFVHGGGWVTGDRSEHSTDMRWFAEQGWLVVSVDYTLSSADHHLWDVTQDQIGCALGWVVDNATRYGGDPTRISMSGDSAGGNLAINTAYLSAAGRLRSSCGGTMPKVGAVAVLYPVVDAAETYANLDPAFGATARGGLGAYTGGSPQQFPDRYASISSDTHIIAGAPPTLIVVGEADHLVPVGGVYRFAEQARVAGVDVELVAVPHADHVFDGRRGSIGQQAYRQLTARWLRGHGQGP</sequence>
<evidence type="ECO:0000256" key="4">
    <source>
        <dbReference type="SAM" id="Phobius"/>
    </source>
</evidence>
<feature type="domain" description="BD-FAE-like" evidence="5">
    <location>
        <begin position="142"/>
        <end position="340"/>
    </location>
</feature>
<name>A0A318HMP1_9MYCO</name>
<evidence type="ECO:0000256" key="3">
    <source>
        <dbReference type="PROSITE-ProRule" id="PRU10038"/>
    </source>
</evidence>
<dbReference type="Proteomes" id="UP000247781">
    <property type="component" value="Unassembled WGS sequence"/>
</dbReference>
<dbReference type="InterPro" id="IPR029058">
    <property type="entry name" value="AB_hydrolase_fold"/>
</dbReference>
<dbReference type="PANTHER" id="PTHR48081">
    <property type="entry name" value="AB HYDROLASE SUPERFAMILY PROTEIN C4A8.06C"/>
    <property type="match status" value="1"/>
</dbReference>
<evidence type="ECO:0000256" key="2">
    <source>
        <dbReference type="ARBA" id="ARBA00022801"/>
    </source>
</evidence>
<organism evidence="6 7">
    <name type="scientific">Mycolicibacterium moriokaense</name>
    <dbReference type="NCBI Taxonomy" id="39691"/>
    <lineage>
        <taxon>Bacteria</taxon>
        <taxon>Bacillati</taxon>
        <taxon>Actinomycetota</taxon>
        <taxon>Actinomycetes</taxon>
        <taxon>Mycobacteriales</taxon>
        <taxon>Mycobacteriaceae</taxon>
        <taxon>Mycolicibacterium</taxon>
    </lineage>
</organism>
<dbReference type="SUPFAM" id="SSF53474">
    <property type="entry name" value="alpha/beta-Hydrolases"/>
    <property type="match status" value="1"/>
</dbReference>
<dbReference type="GO" id="GO:0016787">
    <property type="term" value="F:hydrolase activity"/>
    <property type="evidence" value="ECO:0007669"/>
    <property type="project" value="UniProtKB-KW"/>
</dbReference>
<keyword evidence="4" id="KW-0812">Transmembrane</keyword>
<evidence type="ECO:0000256" key="1">
    <source>
        <dbReference type="ARBA" id="ARBA00010515"/>
    </source>
</evidence>
<comment type="caution">
    <text evidence="6">The sequence shown here is derived from an EMBL/GenBank/DDBJ whole genome shotgun (WGS) entry which is preliminary data.</text>
</comment>